<proteinExistence type="predicted"/>
<dbReference type="AlphaFoldDB" id="A0AAW2VC57"/>
<reference evidence="2" key="1">
    <citation type="submission" date="2020-06" db="EMBL/GenBank/DDBJ databases">
        <authorList>
            <person name="Li T."/>
            <person name="Hu X."/>
            <person name="Zhang T."/>
            <person name="Song X."/>
            <person name="Zhang H."/>
            <person name="Dai N."/>
            <person name="Sheng W."/>
            <person name="Hou X."/>
            <person name="Wei L."/>
        </authorList>
    </citation>
    <scope>NUCLEOTIDE SEQUENCE</scope>
    <source>
        <strain evidence="2">KEN1</strain>
        <tissue evidence="2">Leaf</tissue>
    </source>
</reference>
<organism evidence="2">
    <name type="scientific">Sesamum latifolium</name>
    <dbReference type="NCBI Taxonomy" id="2727402"/>
    <lineage>
        <taxon>Eukaryota</taxon>
        <taxon>Viridiplantae</taxon>
        <taxon>Streptophyta</taxon>
        <taxon>Embryophyta</taxon>
        <taxon>Tracheophyta</taxon>
        <taxon>Spermatophyta</taxon>
        <taxon>Magnoliopsida</taxon>
        <taxon>eudicotyledons</taxon>
        <taxon>Gunneridae</taxon>
        <taxon>Pentapetalae</taxon>
        <taxon>asterids</taxon>
        <taxon>lamiids</taxon>
        <taxon>Lamiales</taxon>
        <taxon>Pedaliaceae</taxon>
        <taxon>Sesamum</taxon>
    </lineage>
</organism>
<comment type="caution">
    <text evidence="2">The sequence shown here is derived from an EMBL/GenBank/DDBJ whole genome shotgun (WGS) entry which is preliminary data.</text>
</comment>
<protein>
    <submittedName>
        <fullName evidence="2">Uncharacterized protein</fullName>
    </submittedName>
</protein>
<feature type="region of interest" description="Disordered" evidence="1">
    <location>
        <begin position="81"/>
        <end position="103"/>
    </location>
</feature>
<evidence type="ECO:0000256" key="1">
    <source>
        <dbReference type="SAM" id="MobiDB-lite"/>
    </source>
</evidence>
<accession>A0AAW2VC57</accession>
<sequence length="103" mass="11560">MINIEKQDPTQQGRYTRTENCKIPLYEEGAISPRGKVTKVAKPVSVWSQVAGRWDRMQVSPLASRPLLAMEAFSLGRPRSLAAHGRRSQPDRLDACSTWLPGR</sequence>
<dbReference type="EMBL" id="JACGWN010000010">
    <property type="protein sequence ID" value="KAL0426772.1"/>
    <property type="molecule type" value="Genomic_DNA"/>
</dbReference>
<gene>
    <name evidence="2" type="ORF">Slati_2852000</name>
</gene>
<evidence type="ECO:0000313" key="2">
    <source>
        <dbReference type="EMBL" id="KAL0426772.1"/>
    </source>
</evidence>
<name>A0AAW2VC57_9LAMI</name>
<reference evidence="2" key="2">
    <citation type="journal article" date="2024" name="Plant">
        <title>Genomic evolution and insights into agronomic trait innovations of Sesamum species.</title>
        <authorList>
            <person name="Miao H."/>
            <person name="Wang L."/>
            <person name="Qu L."/>
            <person name="Liu H."/>
            <person name="Sun Y."/>
            <person name="Le M."/>
            <person name="Wang Q."/>
            <person name="Wei S."/>
            <person name="Zheng Y."/>
            <person name="Lin W."/>
            <person name="Duan Y."/>
            <person name="Cao H."/>
            <person name="Xiong S."/>
            <person name="Wang X."/>
            <person name="Wei L."/>
            <person name="Li C."/>
            <person name="Ma Q."/>
            <person name="Ju M."/>
            <person name="Zhao R."/>
            <person name="Li G."/>
            <person name="Mu C."/>
            <person name="Tian Q."/>
            <person name="Mei H."/>
            <person name="Zhang T."/>
            <person name="Gao T."/>
            <person name="Zhang H."/>
        </authorList>
    </citation>
    <scope>NUCLEOTIDE SEQUENCE</scope>
    <source>
        <strain evidence="2">KEN1</strain>
    </source>
</reference>